<comment type="caution">
    <text evidence="3">The sequence shown here is derived from an EMBL/GenBank/DDBJ whole genome shotgun (WGS) entry which is preliminary data.</text>
</comment>
<evidence type="ECO:0000313" key="4">
    <source>
        <dbReference type="Proteomes" id="UP000612282"/>
    </source>
</evidence>
<evidence type="ECO:0000313" key="3">
    <source>
        <dbReference type="EMBL" id="GID52246.1"/>
    </source>
</evidence>
<evidence type="ECO:0000256" key="1">
    <source>
        <dbReference type="SAM" id="SignalP"/>
    </source>
</evidence>
<feature type="chain" id="PRO_5045868259" evidence="1">
    <location>
        <begin position="27"/>
        <end position="183"/>
    </location>
</feature>
<keyword evidence="4" id="KW-1185">Reference proteome</keyword>
<organism evidence="3 4">
    <name type="scientific">Actinoplanes couchii</name>
    <dbReference type="NCBI Taxonomy" id="403638"/>
    <lineage>
        <taxon>Bacteria</taxon>
        <taxon>Bacillati</taxon>
        <taxon>Actinomycetota</taxon>
        <taxon>Actinomycetes</taxon>
        <taxon>Micromonosporales</taxon>
        <taxon>Micromonosporaceae</taxon>
        <taxon>Actinoplanes</taxon>
    </lineage>
</organism>
<evidence type="ECO:0000259" key="2">
    <source>
        <dbReference type="Pfam" id="PF03713"/>
    </source>
</evidence>
<dbReference type="Proteomes" id="UP000612282">
    <property type="component" value="Unassembled WGS sequence"/>
</dbReference>
<dbReference type="Pfam" id="PF03713">
    <property type="entry name" value="DUF305"/>
    <property type="match status" value="1"/>
</dbReference>
<dbReference type="EMBL" id="BOMG01000012">
    <property type="protein sequence ID" value="GID52246.1"/>
    <property type="molecule type" value="Genomic_DNA"/>
</dbReference>
<dbReference type="RefSeq" id="WP_239144877.1">
    <property type="nucleotide sequence ID" value="NZ_BAAAQE010000054.1"/>
</dbReference>
<name>A0ABQ3X144_9ACTN</name>
<proteinExistence type="predicted"/>
<gene>
    <name evidence="3" type="ORF">Aco03nite_006500</name>
</gene>
<keyword evidence="1" id="KW-0732">Signal</keyword>
<feature type="signal peptide" evidence="1">
    <location>
        <begin position="1"/>
        <end position="26"/>
    </location>
</feature>
<dbReference type="PROSITE" id="PS51257">
    <property type="entry name" value="PROKAR_LIPOPROTEIN"/>
    <property type="match status" value="1"/>
</dbReference>
<feature type="domain" description="DUF305" evidence="2">
    <location>
        <begin position="38"/>
        <end position="181"/>
    </location>
</feature>
<accession>A0ABQ3X144</accession>
<protein>
    <submittedName>
        <fullName evidence="3">DUF305 domain-containing protein</fullName>
    </submittedName>
</protein>
<dbReference type="Gene3D" id="1.20.1260.10">
    <property type="match status" value="1"/>
</dbReference>
<sequence length="183" mass="19921">MRPGPVARRTLALVAVLALLMTGACGGGEQAEAHNDTDVMFLQMGLAQIAEGDRIAQAVERRATDPEVRAVATELRGAWRTEAPMMRGWLQVWGKPMTAAPDQKLHAGHGDLHSLREEDFTGLGDLAGAEFDRAATALLLANLHNAMETIRMQAADGAYPQAVELAERMTESRQNQIQRLLRV</sequence>
<dbReference type="InterPro" id="IPR012347">
    <property type="entry name" value="Ferritin-like"/>
</dbReference>
<reference evidence="3 4" key="1">
    <citation type="submission" date="2021-01" db="EMBL/GenBank/DDBJ databases">
        <title>Whole genome shotgun sequence of Actinoplanes couchii NBRC 106145.</title>
        <authorList>
            <person name="Komaki H."/>
            <person name="Tamura T."/>
        </authorList>
    </citation>
    <scope>NUCLEOTIDE SEQUENCE [LARGE SCALE GENOMIC DNA]</scope>
    <source>
        <strain evidence="3 4">NBRC 106145</strain>
    </source>
</reference>
<dbReference type="InterPro" id="IPR005183">
    <property type="entry name" value="DUF305_CopM-like"/>
</dbReference>